<protein>
    <submittedName>
        <fullName evidence="2">Uncharacterized protein</fullName>
    </submittedName>
</protein>
<accession>A0ABP7KH57</accession>
<gene>
    <name evidence="2" type="ORF">GCM10022207_46240</name>
</gene>
<keyword evidence="3" id="KW-1185">Reference proteome</keyword>
<evidence type="ECO:0000313" key="2">
    <source>
        <dbReference type="EMBL" id="GAA3875142.1"/>
    </source>
</evidence>
<proteinExistence type="predicted"/>
<reference evidence="3" key="1">
    <citation type="journal article" date="2019" name="Int. J. Syst. Evol. Microbiol.">
        <title>The Global Catalogue of Microorganisms (GCM) 10K type strain sequencing project: providing services to taxonomists for standard genome sequencing and annotation.</title>
        <authorList>
            <consortium name="The Broad Institute Genomics Platform"/>
            <consortium name="The Broad Institute Genome Sequencing Center for Infectious Disease"/>
            <person name="Wu L."/>
            <person name="Ma J."/>
        </authorList>
    </citation>
    <scope>NUCLEOTIDE SEQUENCE [LARGE SCALE GENOMIC DNA]</scope>
    <source>
        <strain evidence="3">JCM 16578</strain>
    </source>
</reference>
<comment type="caution">
    <text evidence="2">The sequence shown here is derived from an EMBL/GenBank/DDBJ whole genome shotgun (WGS) entry which is preliminary data.</text>
</comment>
<sequence>MSGTIMPGDRSARPHQAGRTAQSARLGTRGGPFRPPCLTAAFRRVPHLAEPAAGRTATRHMLISNLGGRDLRQAVLRGPVGVSP</sequence>
<evidence type="ECO:0000256" key="1">
    <source>
        <dbReference type="SAM" id="MobiDB-lite"/>
    </source>
</evidence>
<evidence type="ECO:0000313" key="3">
    <source>
        <dbReference type="Proteomes" id="UP001501563"/>
    </source>
</evidence>
<feature type="region of interest" description="Disordered" evidence="1">
    <location>
        <begin position="1"/>
        <end position="35"/>
    </location>
</feature>
<organism evidence="2 3">
    <name type="scientific">Streptomyces lannensis</name>
    <dbReference type="NCBI Taxonomy" id="766498"/>
    <lineage>
        <taxon>Bacteria</taxon>
        <taxon>Bacillati</taxon>
        <taxon>Actinomycetota</taxon>
        <taxon>Actinomycetes</taxon>
        <taxon>Kitasatosporales</taxon>
        <taxon>Streptomycetaceae</taxon>
        <taxon>Streptomyces</taxon>
    </lineage>
</organism>
<dbReference type="EMBL" id="BAAAZA010000012">
    <property type="protein sequence ID" value="GAA3875142.1"/>
    <property type="molecule type" value="Genomic_DNA"/>
</dbReference>
<dbReference type="Proteomes" id="UP001501563">
    <property type="component" value="Unassembled WGS sequence"/>
</dbReference>
<name>A0ABP7KH57_9ACTN</name>